<organism evidence="2">
    <name type="scientific">viral metagenome</name>
    <dbReference type="NCBI Taxonomy" id="1070528"/>
    <lineage>
        <taxon>unclassified sequences</taxon>
        <taxon>metagenomes</taxon>
        <taxon>organismal metagenomes</taxon>
    </lineage>
</organism>
<dbReference type="AlphaFoldDB" id="A0A6C0LIW2"/>
<keyword evidence="1" id="KW-0472">Membrane</keyword>
<keyword evidence="1" id="KW-1133">Transmembrane helix</keyword>
<keyword evidence="1" id="KW-0812">Transmembrane</keyword>
<evidence type="ECO:0000313" key="2">
    <source>
        <dbReference type="EMBL" id="QHU29925.1"/>
    </source>
</evidence>
<feature type="transmembrane region" description="Helical" evidence="1">
    <location>
        <begin position="215"/>
        <end position="234"/>
    </location>
</feature>
<dbReference type="EMBL" id="MN740499">
    <property type="protein sequence ID" value="QHU29925.1"/>
    <property type="molecule type" value="Genomic_DNA"/>
</dbReference>
<sequence>MENKKDHDYYFEDIDIENLETDAIIDQTYKSELELTTIRQRTPTSPIKWNSLSPSRIIRSIIHRDKFSADNLTIVQPDSDKLEEKKEDDHEDDDKKCTYNDTLKFTMILINHILIQLSLLSILEPLLFFNFIIIMEEAMFYEQLDSITDSVQDIISYDDAQSFREQIFYDPLIEFIVHKHQSIDSTYIALQHSDETANEAASEILSSLKHKSFEMALIINLISFVYTLGIKYVYKESIIKMLIHHITLILFIGMFEIWFFTNIASKYFPWSSDEIMFHLFQCFWINFTNKFPEMNRLQHNVTFICEV</sequence>
<accession>A0A6C0LIW2</accession>
<proteinExistence type="predicted"/>
<protein>
    <submittedName>
        <fullName evidence="2">Uncharacterized protein</fullName>
    </submittedName>
</protein>
<name>A0A6C0LIW2_9ZZZZ</name>
<reference evidence="2" key="1">
    <citation type="journal article" date="2020" name="Nature">
        <title>Giant virus diversity and host interactions through global metagenomics.</title>
        <authorList>
            <person name="Schulz F."/>
            <person name="Roux S."/>
            <person name="Paez-Espino D."/>
            <person name="Jungbluth S."/>
            <person name="Walsh D.A."/>
            <person name="Denef V.J."/>
            <person name="McMahon K.D."/>
            <person name="Konstantinidis K.T."/>
            <person name="Eloe-Fadrosh E.A."/>
            <person name="Kyrpides N.C."/>
            <person name="Woyke T."/>
        </authorList>
    </citation>
    <scope>NUCLEOTIDE SEQUENCE</scope>
    <source>
        <strain evidence="2">GVMAG-M-3300027810-10</strain>
    </source>
</reference>
<evidence type="ECO:0000256" key="1">
    <source>
        <dbReference type="SAM" id="Phobius"/>
    </source>
</evidence>
<feature type="transmembrane region" description="Helical" evidence="1">
    <location>
        <begin position="113"/>
        <end position="135"/>
    </location>
</feature>
<feature type="transmembrane region" description="Helical" evidence="1">
    <location>
        <begin position="241"/>
        <end position="261"/>
    </location>
</feature>